<accession>R7S332</accession>
<protein>
    <submittedName>
        <fullName evidence="2">Uncharacterized protein</fullName>
    </submittedName>
</protein>
<evidence type="ECO:0000313" key="3">
    <source>
        <dbReference type="Proteomes" id="UP000054196"/>
    </source>
</evidence>
<evidence type="ECO:0000256" key="1">
    <source>
        <dbReference type="SAM" id="MobiDB-lite"/>
    </source>
</evidence>
<feature type="compositionally biased region" description="Polar residues" evidence="1">
    <location>
        <begin position="308"/>
        <end position="322"/>
    </location>
</feature>
<dbReference type="Proteomes" id="UP000054196">
    <property type="component" value="Unassembled WGS sequence"/>
</dbReference>
<evidence type="ECO:0000313" key="2">
    <source>
        <dbReference type="EMBL" id="EIN04638.1"/>
    </source>
</evidence>
<keyword evidence="3" id="KW-1185">Reference proteome</keyword>
<dbReference type="GeneID" id="18878117"/>
<dbReference type="OrthoDB" id="2786563at2759"/>
<dbReference type="EMBL" id="JH687553">
    <property type="protein sequence ID" value="EIN04638.1"/>
    <property type="molecule type" value="Genomic_DNA"/>
</dbReference>
<sequence length="418" mass="44327">MNTRPTAHLLALPEELLEHILAICIPPAPSPPLPSFLSSHATAKPSPALALLLAHRTLRRIVTPLLYRRIVITSQQQAVLLARSLRARPALGTFVRELAITGAYAAFADIVGSLTSLDVLDVTLDADDEHPQHASYPTPTRDHAVQRRASLSDVSSAHALEFFVAALERVGQGQGGAAPAHLVLRRARGTSTLACARVQEVLGALATALNSKSWGSTLETLTIAFPLCIPFSAADQDEDTKMVDADKLRALLNALARASALRTVRTALPTVWNPALSLVAANPALQRVVFLPPHTLAAFPPVPPDQIGTATTAPSTPQRSRSISDPRAIYLGASSVSPPLPPQAQTPLAFTRRTKGDGAGSRFSSANAMSYHQRLLNASFGIGVEMYMREAARDARLAACIYAGTPSLKPTPQAGPLA</sequence>
<dbReference type="eggNOG" id="ENOG502SPU7">
    <property type="taxonomic scope" value="Eukaryota"/>
</dbReference>
<dbReference type="AlphaFoldDB" id="R7S332"/>
<dbReference type="RefSeq" id="XP_007388031.1">
    <property type="nucleotide sequence ID" value="XM_007387969.1"/>
</dbReference>
<reference evidence="3" key="1">
    <citation type="journal article" date="2012" name="Science">
        <title>The Paleozoic origin of enzymatic lignin decomposition reconstructed from 31 fungal genomes.</title>
        <authorList>
            <person name="Floudas D."/>
            <person name="Binder M."/>
            <person name="Riley R."/>
            <person name="Barry K."/>
            <person name="Blanchette R.A."/>
            <person name="Henrissat B."/>
            <person name="Martinez A.T."/>
            <person name="Otillar R."/>
            <person name="Spatafora J.W."/>
            <person name="Yadav J.S."/>
            <person name="Aerts A."/>
            <person name="Benoit I."/>
            <person name="Boyd A."/>
            <person name="Carlson A."/>
            <person name="Copeland A."/>
            <person name="Coutinho P.M."/>
            <person name="de Vries R.P."/>
            <person name="Ferreira P."/>
            <person name="Findley K."/>
            <person name="Foster B."/>
            <person name="Gaskell J."/>
            <person name="Glotzer D."/>
            <person name="Gorecki P."/>
            <person name="Heitman J."/>
            <person name="Hesse C."/>
            <person name="Hori C."/>
            <person name="Igarashi K."/>
            <person name="Jurgens J.A."/>
            <person name="Kallen N."/>
            <person name="Kersten P."/>
            <person name="Kohler A."/>
            <person name="Kuees U."/>
            <person name="Kumar T.K.A."/>
            <person name="Kuo A."/>
            <person name="LaButti K."/>
            <person name="Larrondo L.F."/>
            <person name="Lindquist E."/>
            <person name="Ling A."/>
            <person name="Lombard V."/>
            <person name="Lucas S."/>
            <person name="Lundell T."/>
            <person name="Martin R."/>
            <person name="McLaughlin D.J."/>
            <person name="Morgenstern I."/>
            <person name="Morin E."/>
            <person name="Murat C."/>
            <person name="Nagy L.G."/>
            <person name="Nolan M."/>
            <person name="Ohm R.A."/>
            <person name="Patyshakuliyeva A."/>
            <person name="Rokas A."/>
            <person name="Ruiz-Duenas F.J."/>
            <person name="Sabat G."/>
            <person name="Salamov A."/>
            <person name="Samejima M."/>
            <person name="Schmutz J."/>
            <person name="Slot J.C."/>
            <person name="St John F."/>
            <person name="Stenlid J."/>
            <person name="Sun H."/>
            <person name="Sun S."/>
            <person name="Syed K."/>
            <person name="Tsang A."/>
            <person name="Wiebenga A."/>
            <person name="Young D."/>
            <person name="Pisabarro A."/>
            <person name="Eastwood D.C."/>
            <person name="Martin F."/>
            <person name="Cullen D."/>
            <person name="Grigoriev I.V."/>
            <person name="Hibbett D.S."/>
        </authorList>
    </citation>
    <scope>NUCLEOTIDE SEQUENCE [LARGE SCALE GENOMIC DNA]</scope>
    <source>
        <strain evidence="3">HHB-11173 SS5</strain>
    </source>
</reference>
<feature type="region of interest" description="Disordered" evidence="1">
    <location>
        <begin position="302"/>
        <end position="322"/>
    </location>
</feature>
<dbReference type="HOGENOM" id="CLU_657449_0_0_1"/>
<name>R7S332_PUNST</name>
<dbReference type="OMA" id="RPSWHPY"/>
<proteinExistence type="predicted"/>
<dbReference type="KEGG" id="psq:PUNSTDRAFT_128204"/>
<gene>
    <name evidence="2" type="ORF">PUNSTDRAFT_128204</name>
</gene>
<organism evidence="2 3">
    <name type="scientific">Punctularia strigosozonata (strain HHB-11173)</name>
    <name type="common">White-rot fungus</name>
    <dbReference type="NCBI Taxonomy" id="741275"/>
    <lineage>
        <taxon>Eukaryota</taxon>
        <taxon>Fungi</taxon>
        <taxon>Dikarya</taxon>
        <taxon>Basidiomycota</taxon>
        <taxon>Agaricomycotina</taxon>
        <taxon>Agaricomycetes</taxon>
        <taxon>Corticiales</taxon>
        <taxon>Punctulariaceae</taxon>
        <taxon>Punctularia</taxon>
    </lineage>
</organism>